<evidence type="ECO:0000256" key="1">
    <source>
        <dbReference type="SAM" id="MobiDB-lite"/>
    </source>
</evidence>
<dbReference type="RefSeq" id="WP_205256792.1">
    <property type="nucleotide sequence ID" value="NZ_BAAAPV010000004.1"/>
</dbReference>
<dbReference type="AlphaFoldDB" id="A0A938YLD9"/>
<dbReference type="PANTHER" id="PTHR43135:SF3">
    <property type="entry name" value="ALPHA-D-RIBOSE 1-METHYLPHOSPHONATE 5-TRIPHOSPHATE DIPHOSPHATASE"/>
    <property type="match status" value="1"/>
</dbReference>
<comment type="caution">
    <text evidence="3">The sequence shown here is derived from an EMBL/GenBank/DDBJ whole genome shotgun (WGS) entry which is preliminary data.</text>
</comment>
<feature type="compositionally biased region" description="Basic and acidic residues" evidence="1">
    <location>
        <begin position="116"/>
        <end position="125"/>
    </location>
</feature>
<dbReference type="GO" id="GO:0016810">
    <property type="term" value="F:hydrolase activity, acting on carbon-nitrogen (but not peptide) bonds"/>
    <property type="evidence" value="ECO:0007669"/>
    <property type="project" value="InterPro"/>
</dbReference>
<dbReference type="InterPro" id="IPR051781">
    <property type="entry name" value="Metallo-dep_Hydrolase"/>
</dbReference>
<dbReference type="Gene3D" id="2.30.40.10">
    <property type="entry name" value="Urease, subunit C, domain 1"/>
    <property type="match status" value="1"/>
</dbReference>
<reference evidence="3" key="1">
    <citation type="submission" date="2021-01" db="EMBL/GenBank/DDBJ databases">
        <title>KCTC 19127 draft genome.</title>
        <authorList>
            <person name="An D."/>
        </authorList>
    </citation>
    <scope>NUCLEOTIDE SEQUENCE</scope>
    <source>
        <strain evidence="3">KCTC 19127</strain>
    </source>
</reference>
<protein>
    <submittedName>
        <fullName evidence="3">Amidohydrolase family protein</fullName>
    </submittedName>
</protein>
<dbReference type="InterPro" id="IPR006680">
    <property type="entry name" value="Amidohydro-rel"/>
</dbReference>
<evidence type="ECO:0000313" key="4">
    <source>
        <dbReference type="Proteomes" id="UP000663801"/>
    </source>
</evidence>
<name>A0A938YLD9_9ACTN</name>
<dbReference type="EMBL" id="JAERWL010000008">
    <property type="protein sequence ID" value="MBM9476681.1"/>
    <property type="molecule type" value="Genomic_DNA"/>
</dbReference>
<accession>A0A938YLD9</accession>
<dbReference type="SUPFAM" id="SSF51338">
    <property type="entry name" value="Composite domain of metallo-dependent hydrolases"/>
    <property type="match status" value="1"/>
</dbReference>
<dbReference type="Proteomes" id="UP000663801">
    <property type="component" value="Unassembled WGS sequence"/>
</dbReference>
<organism evidence="3 4">
    <name type="scientific">Nakamurella flavida</name>
    <dbReference type="NCBI Taxonomy" id="363630"/>
    <lineage>
        <taxon>Bacteria</taxon>
        <taxon>Bacillati</taxon>
        <taxon>Actinomycetota</taxon>
        <taxon>Actinomycetes</taxon>
        <taxon>Nakamurellales</taxon>
        <taxon>Nakamurellaceae</taxon>
        <taxon>Nakamurella</taxon>
    </lineage>
</organism>
<proteinExistence type="predicted"/>
<dbReference type="InterPro" id="IPR011059">
    <property type="entry name" value="Metal-dep_hydrolase_composite"/>
</dbReference>
<dbReference type="Gene3D" id="3.20.20.140">
    <property type="entry name" value="Metal-dependent hydrolases"/>
    <property type="match status" value="1"/>
</dbReference>
<dbReference type="InterPro" id="IPR032466">
    <property type="entry name" value="Metal_Hydrolase"/>
</dbReference>
<feature type="domain" description="Amidohydrolase-related" evidence="2">
    <location>
        <begin position="51"/>
        <end position="398"/>
    </location>
</feature>
<gene>
    <name evidence="3" type="ORF">JL107_09520</name>
</gene>
<dbReference type="PANTHER" id="PTHR43135">
    <property type="entry name" value="ALPHA-D-RIBOSE 1-METHYLPHOSPHONATE 5-TRIPHOSPHATE DIPHOSPHATASE"/>
    <property type="match status" value="1"/>
</dbReference>
<dbReference type="SUPFAM" id="SSF51556">
    <property type="entry name" value="Metallo-dependent hydrolases"/>
    <property type="match status" value="1"/>
</dbReference>
<dbReference type="Pfam" id="PF01979">
    <property type="entry name" value="Amidohydro_1"/>
    <property type="match status" value="1"/>
</dbReference>
<keyword evidence="4" id="KW-1185">Reference proteome</keyword>
<sequence length="403" mass="40770">MTLAIRAGQVFDGTAFRGPAAVLLDGPLLVDVVDPEAVPAGVEVHDLPGATVLPGLVDTHVHLCGDGRLKAMDRAARADPTELDAIITRSLGVQLAAGVTTVRDLGDTRFAVVDRRDRQRRHEPDEPTVVAAGPALTSPGGHAAALGGVVSGRAEILAAVQARVDRRVDVIKVMGSGGLTTWGSDVAGCQFSDDELGLIVSTAHGAGLPVTVHAHSLASVRQALRAGVDGLEHCGALTETGFDLPDDTLAALVAQDVVLGGCLAHSSADVLTMAPPTVLAMMRRAGVGPRDFDEGRAAMLRRVFLAGITIGVGTDGGVTSGRPHGGAAADAATVLRIGGDTRDAAAAATSVGAGVCGLGDRKGRLAPGFDADMLVADGDVAGDITALQRVLAVYKAGVPVIGR</sequence>
<feature type="region of interest" description="Disordered" evidence="1">
    <location>
        <begin position="116"/>
        <end position="136"/>
    </location>
</feature>
<evidence type="ECO:0000259" key="2">
    <source>
        <dbReference type="Pfam" id="PF01979"/>
    </source>
</evidence>
<evidence type="ECO:0000313" key="3">
    <source>
        <dbReference type="EMBL" id="MBM9476681.1"/>
    </source>
</evidence>